<evidence type="ECO:0000313" key="3">
    <source>
        <dbReference type="Proteomes" id="UP001283361"/>
    </source>
</evidence>
<organism evidence="2 3">
    <name type="scientific">Elysia crispata</name>
    <name type="common">lettuce slug</name>
    <dbReference type="NCBI Taxonomy" id="231223"/>
    <lineage>
        <taxon>Eukaryota</taxon>
        <taxon>Metazoa</taxon>
        <taxon>Spiralia</taxon>
        <taxon>Lophotrochozoa</taxon>
        <taxon>Mollusca</taxon>
        <taxon>Gastropoda</taxon>
        <taxon>Heterobranchia</taxon>
        <taxon>Euthyneura</taxon>
        <taxon>Panpulmonata</taxon>
        <taxon>Sacoglossa</taxon>
        <taxon>Placobranchoidea</taxon>
        <taxon>Plakobranchidae</taxon>
        <taxon>Elysia</taxon>
    </lineage>
</organism>
<evidence type="ECO:0000313" key="2">
    <source>
        <dbReference type="EMBL" id="KAK3788039.1"/>
    </source>
</evidence>
<proteinExistence type="predicted"/>
<sequence length="99" mass="11399">MRFIIVMRKPKGETTVRTDRKYPLERGRQGRGTDRFMGNRRQMIGMDRPTQADQAGWRGQTAAHTGSTGWLKRTDSSSHRLHRLVEEDRQHPTQAPQAG</sequence>
<keyword evidence="3" id="KW-1185">Reference proteome</keyword>
<accession>A0AAE1DYV2</accession>
<gene>
    <name evidence="2" type="ORF">RRG08_051113</name>
</gene>
<protein>
    <submittedName>
        <fullName evidence="2">Uncharacterized protein</fullName>
    </submittedName>
</protein>
<evidence type="ECO:0000256" key="1">
    <source>
        <dbReference type="SAM" id="MobiDB-lite"/>
    </source>
</evidence>
<dbReference type="AlphaFoldDB" id="A0AAE1DYV2"/>
<name>A0AAE1DYV2_9GAST</name>
<feature type="region of interest" description="Disordered" evidence="1">
    <location>
        <begin position="47"/>
        <end position="99"/>
    </location>
</feature>
<dbReference type="Proteomes" id="UP001283361">
    <property type="component" value="Unassembled WGS sequence"/>
</dbReference>
<reference evidence="2" key="1">
    <citation type="journal article" date="2023" name="G3 (Bethesda)">
        <title>A reference genome for the long-term kleptoplast-retaining sea slug Elysia crispata morphotype clarki.</title>
        <authorList>
            <person name="Eastman K.E."/>
            <person name="Pendleton A.L."/>
            <person name="Shaikh M.A."/>
            <person name="Suttiyut T."/>
            <person name="Ogas R."/>
            <person name="Tomko P."/>
            <person name="Gavelis G."/>
            <person name="Widhalm J.R."/>
            <person name="Wisecaver J.H."/>
        </authorList>
    </citation>
    <scope>NUCLEOTIDE SEQUENCE</scope>
    <source>
        <strain evidence="2">ECLA1</strain>
    </source>
</reference>
<dbReference type="EMBL" id="JAWDGP010001802">
    <property type="protein sequence ID" value="KAK3788039.1"/>
    <property type="molecule type" value="Genomic_DNA"/>
</dbReference>
<feature type="compositionally biased region" description="Basic and acidic residues" evidence="1">
    <location>
        <begin position="72"/>
        <end position="91"/>
    </location>
</feature>
<comment type="caution">
    <text evidence="2">The sequence shown here is derived from an EMBL/GenBank/DDBJ whole genome shotgun (WGS) entry which is preliminary data.</text>
</comment>